<dbReference type="InterPro" id="IPR036388">
    <property type="entry name" value="WH-like_DNA-bd_sf"/>
</dbReference>
<dbReference type="EMBL" id="JBHRTN010000029">
    <property type="protein sequence ID" value="MFC3127716.1"/>
    <property type="molecule type" value="Genomic_DNA"/>
</dbReference>
<dbReference type="PANTHER" id="PTHR30432">
    <property type="entry name" value="TRANSCRIPTIONAL REGULATOR MODE"/>
    <property type="match status" value="1"/>
</dbReference>
<sequence>MEAIDQRRSISAAARSLGMSYRRAWELVEATNDILGNAVVATSTGGRSGGGATLTPLGQQVIHHYRRAEILASGAAASEMEHLIRLCTRAHAEQHTLPDHDL</sequence>
<evidence type="ECO:0000313" key="2">
    <source>
        <dbReference type="Proteomes" id="UP001595593"/>
    </source>
</evidence>
<dbReference type="InterPro" id="IPR036390">
    <property type="entry name" value="WH_DNA-bd_sf"/>
</dbReference>
<protein>
    <submittedName>
        <fullName evidence="1">Winged helix-turn-helix domain-containing protein</fullName>
    </submittedName>
</protein>
<reference evidence="2" key="1">
    <citation type="journal article" date="2019" name="Int. J. Syst. Evol. Microbiol.">
        <title>The Global Catalogue of Microorganisms (GCM) 10K type strain sequencing project: providing services to taxonomists for standard genome sequencing and annotation.</title>
        <authorList>
            <consortium name="The Broad Institute Genomics Platform"/>
            <consortium name="The Broad Institute Genome Sequencing Center for Infectious Disease"/>
            <person name="Wu L."/>
            <person name="Ma J."/>
        </authorList>
    </citation>
    <scope>NUCLEOTIDE SEQUENCE [LARGE SCALE GENOMIC DNA]</scope>
    <source>
        <strain evidence="2">KCTC 52094</strain>
    </source>
</reference>
<name>A0ABV7G862_9PROT</name>
<keyword evidence="2" id="KW-1185">Reference proteome</keyword>
<dbReference type="PANTHER" id="PTHR30432:SF1">
    <property type="entry name" value="DNA-BINDING TRANSCRIPTIONAL DUAL REGULATOR MODE"/>
    <property type="match status" value="1"/>
</dbReference>
<dbReference type="InterPro" id="IPR051815">
    <property type="entry name" value="Molybdate_resp_trans_reg"/>
</dbReference>
<gene>
    <name evidence="1" type="ORF">ACFOD4_21845</name>
</gene>
<dbReference type="SUPFAM" id="SSF46785">
    <property type="entry name" value="Winged helix' DNA-binding domain"/>
    <property type="match status" value="1"/>
</dbReference>
<comment type="caution">
    <text evidence="1">The sequence shown here is derived from an EMBL/GenBank/DDBJ whole genome shotgun (WGS) entry which is preliminary data.</text>
</comment>
<dbReference type="Proteomes" id="UP001595593">
    <property type="component" value="Unassembled WGS sequence"/>
</dbReference>
<dbReference type="Gene3D" id="1.10.10.10">
    <property type="entry name" value="Winged helix-like DNA-binding domain superfamily/Winged helix DNA-binding domain"/>
    <property type="match status" value="1"/>
</dbReference>
<accession>A0ABV7G862</accession>
<evidence type="ECO:0000313" key="1">
    <source>
        <dbReference type="EMBL" id="MFC3127716.1"/>
    </source>
</evidence>
<dbReference type="RefSeq" id="WP_379599828.1">
    <property type="nucleotide sequence ID" value="NZ_JBHRTN010000029.1"/>
</dbReference>
<proteinExistence type="predicted"/>
<organism evidence="1 2">
    <name type="scientific">Teichococcus globiformis</name>
    <dbReference type="NCBI Taxonomy" id="2307229"/>
    <lineage>
        <taxon>Bacteria</taxon>
        <taxon>Pseudomonadati</taxon>
        <taxon>Pseudomonadota</taxon>
        <taxon>Alphaproteobacteria</taxon>
        <taxon>Acetobacterales</taxon>
        <taxon>Roseomonadaceae</taxon>
        <taxon>Roseomonas</taxon>
    </lineage>
</organism>